<dbReference type="InterPro" id="IPR001179">
    <property type="entry name" value="PPIase_FKBP_dom"/>
</dbReference>
<dbReference type="GO" id="GO:0044183">
    <property type="term" value="F:protein folding chaperone"/>
    <property type="evidence" value="ECO:0007669"/>
    <property type="project" value="TreeGrafter"/>
</dbReference>
<dbReference type="Pfam" id="PF00254">
    <property type="entry name" value="FKBP_C"/>
    <property type="match status" value="1"/>
</dbReference>
<dbReference type="AlphaFoldDB" id="A0AAD9RZR8"/>
<keyword evidence="8" id="KW-1185">Reference proteome</keyword>
<keyword evidence="5" id="KW-1133">Transmembrane helix</keyword>
<evidence type="ECO:0000313" key="7">
    <source>
        <dbReference type="EMBL" id="KAK2588930.1"/>
    </source>
</evidence>
<dbReference type="Gene3D" id="1.25.40.10">
    <property type="entry name" value="Tetratricopeptide repeat domain"/>
    <property type="match status" value="1"/>
</dbReference>
<keyword evidence="5" id="KW-0472">Membrane</keyword>
<dbReference type="EC" id="5.2.1.8" evidence="3"/>
<dbReference type="GO" id="GO:0012505">
    <property type="term" value="C:endomembrane system"/>
    <property type="evidence" value="ECO:0007669"/>
    <property type="project" value="TreeGrafter"/>
</dbReference>
<sequence length="373" mass="42072">MDNIEIQSEDTKPSSFKRNPKFNLDYQDPLITQTLSDHPKDECIDILGNGQLKKTVIKEGQSGTRPDRTDYCTLKIIGKLEDGTIVEEHENIVIQLGDVEVVQGLDLAIALMNVGEIAEVEVASRFAYGTLGKEPNIPPNSTIWYTVELKSFELEGDIETFSINQRKQIGNKKRERGNWWFTRDEPTLAIQCYRRALDFLFPSKNTSNSSDEIEESASDTELQALLEDRMKVYNNLTAAQIKTQAYDAALKSVENVLTCQPQNVKALFRKGRILHLKGEHSLAYATLLQAAKLEPETKAIQQELTILREKNVKDAQHEKNLYRKMLGTHKTNNATTKDMKNQNKSKIPNKLAWSIIGGAVATVVGVLVYRFTS</sequence>
<organism evidence="7 8">
    <name type="scientific">Odynerus spinipes</name>
    <dbReference type="NCBI Taxonomy" id="1348599"/>
    <lineage>
        <taxon>Eukaryota</taxon>
        <taxon>Metazoa</taxon>
        <taxon>Ecdysozoa</taxon>
        <taxon>Arthropoda</taxon>
        <taxon>Hexapoda</taxon>
        <taxon>Insecta</taxon>
        <taxon>Pterygota</taxon>
        <taxon>Neoptera</taxon>
        <taxon>Endopterygota</taxon>
        <taxon>Hymenoptera</taxon>
        <taxon>Apocrita</taxon>
        <taxon>Aculeata</taxon>
        <taxon>Vespoidea</taxon>
        <taxon>Vespidae</taxon>
        <taxon>Eumeninae</taxon>
        <taxon>Odynerus</taxon>
    </lineage>
</organism>
<dbReference type="InterPro" id="IPR011990">
    <property type="entry name" value="TPR-like_helical_dom_sf"/>
</dbReference>
<feature type="transmembrane region" description="Helical" evidence="5">
    <location>
        <begin position="351"/>
        <end position="371"/>
    </location>
</feature>
<evidence type="ECO:0000256" key="5">
    <source>
        <dbReference type="SAM" id="Phobius"/>
    </source>
</evidence>
<comment type="catalytic activity">
    <reaction evidence="3">
        <text>[protein]-peptidylproline (omega=180) = [protein]-peptidylproline (omega=0)</text>
        <dbReference type="Rhea" id="RHEA:16237"/>
        <dbReference type="Rhea" id="RHEA-COMP:10747"/>
        <dbReference type="Rhea" id="RHEA-COMP:10748"/>
        <dbReference type="ChEBI" id="CHEBI:83833"/>
        <dbReference type="ChEBI" id="CHEBI:83834"/>
        <dbReference type="EC" id="5.2.1.8"/>
    </reaction>
</comment>
<keyword evidence="2" id="KW-0802">TPR repeat</keyword>
<name>A0AAD9RZR8_9HYME</name>
<evidence type="ECO:0000313" key="8">
    <source>
        <dbReference type="Proteomes" id="UP001258017"/>
    </source>
</evidence>
<evidence type="ECO:0000256" key="2">
    <source>
        <dbReference type="ARBA" id="ARBA00022803"/>
    </source>
</evidence>
<dbReference type="Gene3D" id="3.10.50.40">
    <property type="match status" value="1"/>
</dbReference>
<dbReference type="PROSITE" id="PS50059">
    <property type="entry name" value="FKBP_PPIASE"/>
    <property type="match status" value="1"/>
</dbReference>
<dbReference type="PANTHER" id="PTHR46512">
    <property type="entry name" value="PEPTIDYLPROLYL ISOMERASE"/>
    <property type="match status" value="1"/>
</dbReference>
<dbReference type="EMBL" id="JAIFRP010000002">
    <property type="protein sequence ID" value="KAK2588930.1"/>
    <property type="molecule type" value="Genomic_DNA"/>
</dbReference>
<evidence type="ECO:0000256" key="4">
    <source>
        <dbReference type="SAM" id="MobiDB-lite"/>
    </source>
</evidence>
<dbReference type="GO" id="GO:0005829">
    <property type="term" value="C:cytosol"/>
    <property type="evidence" value="ECO:0007669"/>
    <property type="project" value="TreeGrafter"/>
</dbReference>
<dbReference type="SUPFAM" id="SSF54534">
    <property type="entry name" value="FKBP-like"/>
    <property type="match status" value="1"/>
</dbReference>
<dbReference type="GO" id="GO:0005740">
    <property type="term" value="C:mitochondrial envelope"/>
    <property type="evidence" value="ECO:0007669"/>
    <property type="project" value="TreeGrafter"/>
</dbReference>
<proteinExistence type="predicted"/>
<dbReference type="GO" id="GO:0016020">
    <property type="term" value="C:membrane"/>
    <property type="evidence" value="ECO:0007669"/>
    <property type="project" value="TreeGrafter"/>
</dbReference>
<evidence type="ECO:0000256" key="3">
    <source>
        <dbReference type="PROSITE-ProRule" id="PRU00277"/>
    </source>
</evidence>
<feature type="domain" description="PPIase FKBP-type" evidence="6">
    <location>
        <begin position="69"/>
        <end position="153"/>
    </location>
</feature>
<feature type="region of interest" description="Disordered" evidence="4">
    <location>
        <begin position="1"/>
        <end position="21"/>
    </location>
</feature>
<keyword evidence="3" id="KW-0697">Rotamase</keyword>
<dbReference type="GO" id="GO:0003755">
    <property type="term" value="F:peptidyl-prolyl cis-trans isomerase activity"/>
    <property type="evidence" value="ECO:0007669"/>
    <property type="project" value="UniProtKB-KW"/>
</dbReference>
<keyword evidence="1" id="KW-0677">Repeat</keyword>
<evidence type="ECO:0000259" key="6">
    <source>
        <dbReference type="PROSITE" id="PS50059"/>
    </source>
</evidence>
<keyword evidence="3" id="KW-0413">Isomerase</keyword>
<dbReference type="InterPro" id="IPR019734">
    <property type="entry name" value="TPR_rpt"/>
</dbReference>
<reference evidence="7" key="1">
    <citation type="submission" date="2021-08" db="EMBL/GenBank/DDBJ databases">
        <authorList>
            <person name="Misof B."/>
            <person name="Oliver O."/>
            <person name="Podsiadlowski L."/>
            <person name="Donath A."/>
            <person name="Peters R."/>
            <person name="Mayer C."/>
            <person name="Rust J."/>
            <person name="Gunkel S."/>
            <person name="Lesny P."/>
            <person name="Martin S."/>
            <person name="Oeyen J.P."/>
            <person name="Petersen M."/>
            <person name="Panagiotis P."/>
            <person name="Wilbrandt J."/>
            <person name="Tanja T."/>
        </authorList>
    </citation>
    <scope>NUCLEOTIDE SEQUENCE</scope>
    <source>
        <strain evidence="7">GBR_01_08_01A</strain>
        <tissue evidence="7">Thorax + abdomen</tissue>
    </source>
</reference>
<dbReference type="InterPro" id="IPR050754">
    <property type="entry name" value="FKBP4/5/8-like"/>
</dbReference>
<dbReference type="InterPro" id="IPR046357">
    <property type="entry name" value="PPIase_dom_sf"/>
</dbReference>
<protein>
    <recommendedName>
        <fullName evidence="3">peptidylprolyl isomerase</fullName>
        <ecNumber evidence="3">5.2.1.8</ecNumber>
    </recommendedName>
</protein>
<evidence type="ECO:0000256" key="1">
    <source>
        <dbReference type="ARBA" id="ARBA00022737"/>
    </source>
</evidence>
<keyword evidence="5" id="KW-0812">Transmembrane</keyword>
<reference evidence="7" key="2">
    <citation type="journal article" date="2023" name="Commun. Biol.">
        <title>Intrasexual cuticular hydrocarbon dimorphism in a wasp sheds light on hydrocarbon biosynthesis genes in Hymenoptera.</title>
        <authorList>
            <person name="Moris V.C."/>
            <person name="Podsiadlowski L."/>
            <person name="Martin S."/>
            <person name="Oeyen J.P."/>
            <person name="Donath A."/>
            <person name="Petersen M."/>
            <person name="Wilbrandt J."/>
            <person name="Misof B."/>
            <person name="Liedtke D."/>
            <person name="Thamm M."/>
            <person name="Scheiner R."/>
            <person name="Schmitt T."/>
            <person name="Niehuis O."/>
        </authorList>
    </citation>
    <scope>NUCLEOTIDE SEQUENCE</scope>
    <source>
        <strain evidence="7">GBR_01_08_01A</strain>
    </source>
</reference>
<dbReference type="PANTHER" id="PTHR46512:SF1">
    <property type="entry name" value="PEPTIDYLPROLYL ISOMERASE"/>
    <property type="match status" value="1"/>
</dbReference>
<dbReference type="Proteomes" id="UP001258017">
    <property type="component" value="Unassembled WGS sequence"/>
</dbReference>
<accession>A0AAD9RZR8</accession>
<dbReference type="GO" id="GO:0043066">
    <property type="term" value="P:negative regulation of apoptotic process"/>
    <property type="evidence" value="ECO:0007669"/>
    <property type="project" value="TreeGrafter"/>
</dbReference>
<gene>
    <name evidence="7" type="ORF">KPH14_001785</name>
</gene>
<dbReference type="SMART" id="SM00028">
    <property type="entry name" value="TPR"/>
    <property type="match status" value="2"/>
</dbReference>
<dbReference type="SUPFAM" id="SSF48452">
    <property type="entry name" value="TPR-like"/>
    <property type="match status" value="1"/>
</dbReference>
<comment type="caution">
    <text evidence="7">The sequence shown here is derived from an EMBL/GenBank/DDBJ whole genome shotgun (WGS) entry which is preliminary data.</text>
</comment>